<evidence type="ECO:0000313" key="1">
    <source>
        <dbReference type="EMBL" id="JAH44241.1"/>
    </source>
</evidence>
<reference evidence="1" key="1">
    <citation type="submission" date="2014-11" db="EMBL/GenBank/DDBJ databases">
        <authorList>
            <person name="Amaro Gonzalez C."/>
        </authorList>
    </citation>
    <scope>NUCLEOTIDE SEQUENCE</scope>
</reference>
<sequence length="28" mass="3314">MEWLSMTMLPVRGYLQLKLSFAVNSREL</sequence>
<dbReference type="EMBL" id="GBXM01064336">
    <property type="protein sequence ID" value="JAH44241.1"/>
    <property type="molecule type" value="Transcribed_RNA"/>
</dbReference>
<organism evidence="1">
    <name type="scientific">Anguilla anguilla</name>
    <name type="common">European freshwater eel</name>
    <name type="synonym">Muraena anguilla</name>
    <dbReference type="NCBI Taxonomy" id="7936"/>
    <lineage>
        <taxon>Eukaryota</taxon>
        <taxon>Metazoa</taxon>
        <taxon>Chordata</taxon>
        <taxon>Craniata</taxon>
        <taxon>Vertebrata</taxon>
        <taxon>Euteleostomi</taxon>
        <taxon>Actinopterygii</taxon>
        <taxon>Neopterygii</taxon>
        <taxon>Teleostei</taxon>
        <taxon>Anguilliformes</taxon>
        <taxon>Anguillidae</taxon>
        <taxon>Anguilla</taxon>
    </lineage>
</organism>
<name>A0A0E9SSH4_ANGAN</name>
<proteinExistence type="predicted"/>
<dbReference type="AlphaFoldDB" id="A0A0E9SSH4"/>
<accession>A0A0E9SSH4</accession>
<reference evidence="1" key="2">
    <citation type="journal article" date="2015" name="Fish Shellfish Immunol.">
        <title>Early steps in the European eel (Anguilla anguilla)-Vibrio vulnificus interaction in the gills: Role of the RtxA13 toxin.</title>
        <authorList>
            <person name="Callol A."/>
            <person name="Pajuelo D."/>
            <person name="Ebbesson L."/>
            <person name="Teles M."/>
            <person name="MacKenzie S."/>
            <person name="Amaro C."/>
        </authorList>
    </citation>
    <scope>NUCLEOTIDE SEQUENCE</scope>
</reference>
<protein>
    <submittedName>
        <fullName evidence="1">Uncharacterized protein</fullName>
    </submittedName>
</protein>